<name>A0A3M7QE05_BRAPC</name>
<dbReference type="Proteomes" id="UP000276133">
    <property type="component" value="Unassembled WGS sequence"/>
</dbReference>
<sequence>MCKYLRVIGETSYVRSVCDHGKYMLHYFYNCWAASCCSRMLISNLSKISKPISATSLIVCLKAQMIESRISLN</sequence>
<comment type="caution">
    <text evidence="1">The sequence shown here is derived from an EMBL/GenBank/DDBJ whole genome shotgun (WGS) entry which is preliminary data.</text>
</comment>
<dbReference type="EMBL" id="REGN01006468">
    <property type="protein sequence ID" value="RNA09434.1"/>
    <property type="molecule type" value="Genomic_DNA"/>
</dbReference>
<evidence type="ECO:0000313" key="1">
    <source>
        <dbReference type="EMBL" id="RNA09434.1"/>
    </source>
</evidence>
<protein>
    <submittedName>
        <fullName evidence="1">Uncharacterized protein</fullName>
    </submittedName>
</protein>
<gene>
    <name evidence="1" type="ORF">BpHYR1_037944</name>
</gene>
<dbReference type="AlphaFoldDB" id="A0A3M7QE05"/>
<proteinExistence type="predicted"/>
<accession>A0A3M7QE05</accession>
<organism evidence="1 2">
    <name type="scientific">Brachionus plicatilis</name>
    <name type="common">Marine rotifer</name>
    <name type="synonym">Brachionus muelleri</name>
    <dbReference type="NCBI Taxonomy" id="10195"/>
    <lineage>
        <taxon>Eukaryota</taxon>
        <taxon>Metazoa</taxon>
        <taxon>Spiralia</taxon>
        <taxon>Gnathifera</taxon>
        <taxon>Rotifera</taxon>
        <taxon>Eurotatoria</taxon>
        <taxon>Monogononta</taxon>
        <taxon>Pseudotrocha</taxon>
        <taxon>Ploima</taxon>
        <taxon>Brachionidae</taxon>
        <taxon>Brachionus</taxon>
    </lineage>
</organism>
<evidence type="ECO:0000313" key="2">
    <source>
        <dbReference type="Proteomes" id="UP000276133"/>
    </source>
</evidence>
<keyword evidence="2" id="KW-1185">Reference proteome</keyword>
<reference evidence="1 2" key="1">
    <citation type="journal article" date="2018" name="Sci. Rep.">
        <title>Genomic signatures of local adaptation to the degree of environmental predictability in rotifers.</title>
        <authorList>
            <person name="Franch-Gras L."/>
            <person name="Hahn C."/>
            <person name="Garcia-Roger E.M."/>
            <person name="Carmona M.J."/>
            <person name="Serra M."/>
            <person name="Gomez A."/>
        </authorList>
    </citation>
    <scope>NUCLEOTIDE SEQUENCE [LARGE SCALE GENOMIC DNA]</scope>
    <source>
        <strain evidence="1">HYR1</strain>
    </source>
</reference>